<keyword evidence="5" id="KW-0217">Developmental protein</keyword>
<feature type="compositionally biased region" description="Pro residues" evidence="14">
    <location>
        <begin position="750"/>
        <end position="762"/>
    </location>
</feature>
<dbReference type="PANTHER" id="PTHR45874:SF5">
    <property type="entry name" value="HOMEOBOX PROTEIN HOX-D10"/>
    <property type="match status" value="1"/>
</dbReference>
<evidence type="ECO:0000256" key="13">
    <source>
        <dbReference type="RuleBase" id="RU000682"/>
    </source>
</evidence>
<dbReference type="InterPro" id="IPR020479">
    <property type="entry name" value="HD_metazoa"/>
</dbReference>
<dbReference type="InterPro" id="IPR006711">
    <property type="entry name" value="Hox9_activation_N"/>
</dbReference>
<organism evidence="16 17">
    <name type="scientific">Diceros bicornis minor</name>
    <name type="common">South-central black rhinoceros</name>
    <dbReference type="NCBI Taxonomy" id="77932"/>
    <lineage>
        <taxon>Eukaryota</taxon>
        <taxon>Metazoa</taxon>
        <taxon>Chordata</taxon>
        <taxon>Craniata</taxon>
        <taxon>Vertebrata</taxon>
        <taxon>Euteleostomi</taxon>
        <taxon>Mammalia</taxon>
        <taxon>Eutheria</taxon>
        <taxon>Laurasiatheria</taxon>
        <taxon>Perissodactyla</taxon>
        <taxon>Rhinocerotidae</taxon>
        <taxon>Diceros</taxon>
    </lineage>
</organism>
<dbReference type="InterPro" id="IPR017970">
    <property type="entry name" value="Homeobox_CS"/>
</dbReference>
<gene>
    <name evidence="16" type="ORF">HPG69_004782</name>
</gene>
<dbReference type="GO" id="GO:0000981">
    <property type="term" value="F:DNA-binding transcription factor activity, RNA polymerase II-specific"/>
    <property type="evidence" value="ECO:0007669"/>
    <property type="project" value="InterPro"/>
</dbReference>
<dbReference type="PRINTS" id="PR00024">
    <property type="entry name" value="HOMEOBOX"/>
</dbReference>
<dbReference type="PROSITE" id="PS50071">
    <property type="entry name" value="HOMEOBOX_2"/>
    <property type="match status" value="3"/>
</dbReference>
<keyword evidence="7 12" id="KW-0238">DNA-binding</keyword>
<feature type="DNA-binding region" description="Homeobox" evidence="12">
    <location>
        <begin position="652"/>
        <end position="711"/>
    </location>
</feature>
<comment type="function">
    <text evidence="1">Sequence-specific transcription factor which is part of a developmental regulatory system that provides cells with specific positional identities on the anterior-posterior axis.</text>
</comment>
<feature type="compositionally biased region" description="Basic and acidic residues" evidence="14">
    <location>
        <begin position="1097"/>
        <end position="1120"/>
    </location>
</feature>
<feature type="compositionally biased region" description="Low complexity" evidence="14">
    <location>
        <begin position="534"/>
        <end position="555"/>
    </location>
</feature>
<feature type="region of interest" description="Disordered" evidence="14">
    <location>
        <begin position="907"/>
        <end position="969"/>
    </location>
</feature>
<evidence type="ECO:0000256" key="4">
    <source>
        <dbReference type="ARBA" id="ARBA00009107"/>
    </source>
</evidence>
<evidence type="ECO:0000256" key="5">
    <source>
        <dbReference type="ARBA" id="ARBA00022473"/>
    </source>
</evidence>
<evidence type="ECO:0000256" key="12">
    <source>
        <dbReference type="PROSITE-ProRule" id="PRU00108"/>
    </source>
</evidence>
<dbReference type="SMART" id="SM00389">
    <property type="entry name" value="HOX"/>
    <property type="match status" value="3"/>
</dbReference>
<feature type="region of interest" description="Disordered" evidence="14">
    <location>
        <begin position="1006"/>
        <end position="1028"/>
    </location>
</feature>
<proteinExistence type="inferred from homology"/>
<reference evidence="16 17" key="1">
    <citation type="journal article" date="2020" name="Mol. Biol. Evol.">
        <title>Interspecific Gene Flow and the Evolution of Specialization in Black and White Rhinoceros.</title>
        <authorList>
            <person name="Moodley Y."/>
            <person name="Westbury M.V."/>
            <person name="Russo I.M."/>
            <person name="Gopalakrishnan S."/>
            <person name="Rakotoarivelo A."/>
            <person name="Olsen R.A."/>
            <person name="Prost S."/>
            <person name="Tunstall T."/>
            <person name="Ryder O.A."/>
            <person name="Dalen L."/>
            <person name="Bruford M.W."/>
        </authorList>
    </citation>
    <scope>NUCLEOTIDE SEQUENCE [LARGE SCALE GENOMIC DNA]</scope>
    <source>
        <strain evidence="16">SBR-YM</strain>
        <tissue evidence="16">Skin</tissue>
    </source>
</reference>
<dbReference type="Proteomes" id="UP000551758">
    <property type="component" value="Unassembled WGS sequence"/>
</dbReference>
<feature type="compositionally biased region" description="Gly residues" evidence="14">
    <location>
        <begin position="923"/>
        <end position="933"/>
    </location>
</feature>
<dbReference type="FunFam" id="1.10.10.60:FF:000072">
    <property type="entry name" value="Homeobox protein Hox-B8"/>
    <property type="match status" value="1"/>
</dbReference>
<protein>
    <recommendedName>
        <fullName evidence="11">Homeobox protein Hox-D10</fullName>
    </recommendedName>
</protein>
<dbReference type="EMBL" id="JACDTQ010004070">
    <property type="protein sequence ID" value="KAF5910693.1"/>
    <property type="molecule type" value="Genomic_DNA"/>
</dbReference>
<feature type="DNA-binding region" description="Homeobox" evidence="12">
    <location>
        <begin position="1039"/>
        <end position="1098"/>
    </location>
</feature>
<feature type="domain" description="Homeobox" evidence="15">
    <location>
        <begin position="1037"/>
        <end position="1097"/>
    </location>
</feature>
<dbReference type="InterPro" id="IPR046333">
    <property type="entry name" value="HXA10/ABDB-like"/>
</dbReference>
<sequence>MSLLSVLTRPAGRALEHVTCEEAAAQGHFQISLAWLSCGRQRHPQLHGECFPRDVSLQRTQSLFFKFLPKMSFPNSSPAANTFLVDSLISACRSDSFYSSSASMYMPPPSADMGTYGMQTCGLLPSLAKREVNHQNMGMNVHPYIPQVDSWTDPNRSCRIEQPVTQQVPTCSFTTNIKEESNCCMYSDKRNKLISAEVPSYQRLVPESCPVENPEVPVPGYFRLSQTYATGKTQEYNNSPEGSSTVMLQLNPRGAAKPQLSAAQLQMEKKMNEPSSGQESTKVSQVESPEAKGGLPEERSCLAEVSVSSPEVQEKESKEEIKSDTPTSNWLTAKSGRKKRCPYTKHQTLELEKEFLFNMYLTRERRLEISKSVNLTDRQVKICGTLSNYYVDSLIGHEGDEVFAARFGPPGPGAQGRPAGVADSPAAAAAEFASCSFAPKSAVFSASWSAVPAQPPAAAMSGLYHPYVPPPPLAAAASEPGRYMRSWMEPLPGFPGGAGGGGGGGGGGPGPGPSPGPSGPPNGRHYGIKPETGAAPTPAAAATSTSSSTSSSSSSKRTECSAARESQGSGGPEFSCNSFLRDKAAAAAGGTGPGAGIGSGSGAGGSSEPSACSDHPSPGCPLKEEEKQHPQPPQQQLDPNNPAANWIHARSTRKKRCPYTKYQTLELEKEFLFNMYLTRDRRYEVARILNLTERQVKIWFQNQRGLGRPKSPRNFAGLANEPESLAGDRRRLQLPGTGASRTLHGGTRGPRPPALRPGPPPALARSAPGPRPGSRVLPEEIPPTPAGAKATANFCGAAPGAGGGSHLLRSLLGVASLPTPSVRFCRNPASPVAARIPSAPGAPRALGSAALWAPFKAGGGISLPAGVVRKCLAGAHRGGSLGGGGESVGGRHAAAAAALQLYGNSAAGFPHAHPHPSPPPAGPGCGGGGGPGPGQDYFHPGGGSPAAAYHAAPPPTPHPPPPPPPCGGIACHGEPAKFYGYDNLQRQPIFTTQQEAELVQYPDCKSSSGNIGEDPDHLNQSSSPSQMFPWMRPQAAPGRRRGRQTYSRFQTLELEKEFLFNPYLTRKRRIEVSHALALTERQVKIWFQNRRMKWKKENNKDKFPVSRQEAKDGETKKEAQELEEDRAEGPTN</sequence>
<feature type="compositionally biased region" description="Gly residues" evidence="14">
    <location>
        <begin position="589"/>
        <end position="605"/>
    </location>
</feature>
<dbReference type="PROSITE" id="PS00027">
    <property type="entry name" value="HOMEOBOX_1"/>
    <property type="match status" value="1"/>
</dbReference>
<dbReference type="SUPFAM" id="SSF46689">
    <property type="entry name" value="Homeodomain-like"/>
    <property type="match status" value="3"/>
</dbReference>
<dbReference type="InterPro" id="IPR001827">
    <property type="entry name" value="Homeobox_Antennapedia_CS"/>
</dbReference>
<feature type="compositionally biased region" description="Pro residues" evidence="14">
    <location>
        <begin position="510"/>
        <end position="520"/>
    </location>
</feature>
<evidence type="ECO:0000313" key="16">
    <source>
        <dbReference type="EMBL" id="KAF5910693.1"/>
    </source>
</evidence>
<keyword evidence="6" id="KW-0805">Transcription regulation</keyword>
<dbReference type="AlphaFoldDB" id="A0A7J7E4V5"/>
<evidence type="ECO:0000256" key="7">
    <source>
        <dbReference type="ARBA" id="ARBA00023125"/>
    </source>
</evidence>
<dbReference type="Pfam" id="PF00046">
    <property type="entry name" value="Homeodomain"/>
    <property type="match status" value="2"/>
</dbReference>
<evidence type="ECO:0000256" key="14">
    <source>
        <dbReference type="SAM" id="MobiDB-lite"/>
    </source>
</evidence>
<evidence type="ECO:0000256" key="10">
    <source>
        <dbReference type="ARBA" id="ARBA00023242"/>
    </source>
</evidence>
<feature type="region of interest" description="Disordered" evidence="14">
    <location>
        <begin position="1097"/>
        <end position="1132"/>
    </location>
</feature>
<dbReference type="InterPro" id="IPR001356">
    <property type="entry name" value="HD"/>
</dbReference>
<feature type="region of interest" description="Disordered" evidence="14">
    <location>
        <begin position="255"/>
        <end position="337"/>
    </location>
</feature>
<name>A0A7J7E4V5_DICBM</name>
<evidence type="ECO:0000259" key="15">
    <source>
        <dbReference type="PROSITE" id="PS50071"/>
    </source>
</evidence>
<keyword evidence="10 12" id="KW-0539">Nucleus</keyword>
<accession>A0A7J7E4V5</accession>
<feature type="compositionally biased region" description="Basic and acidic residues" evidence="14">
    <location>
        <begin position="312"/>
        <end position="323"/>
    </location>
</feature>
<keyword evidence="17" id="KW-1185">Reference proteome</keyword>
<dbReference type="GO" id="GO:0005634">
    <property type="term" value="C:nucleus"/>
    <property type="evidence" value="ECO:0007669"/>
    <property type="project" value="UniProtKB-SubCell"/>
</dbReference>
<feature type="compositionally biased region" description="Pro residues" evidence="14">
    <location>
        <begin position="952"/>
        <end position="966"/>
    </location>
</feature>
<comment type="similarity">
    <text evidence="3">Belongs to the Abd-B homeobox family.</text>
</comment>
<dbReference type="GO" id="GO:0000978">
    <property type="term" value="F:RNA polymerase II cis-regulatory region sequence-specific DNA binding"/>
    <property type="evidence" value="ECO:0007669"/>
    <property type="project" value="TreeGrafter"/>
</dbReference>
<dbReference type="Gene3D" id="1.10.10.60">
    <property type="entry name" value="Homeodomain-like"/>
    <property type="match status" value="3"/>
</dbReference>
<dbReference type="Pfam" id="PF04617">
    <property type="entry name" value="Hox9_act"/>
    <property type="match status" value="1"/>
</dbReference>
<feature type="domain" description="Homeobox" evidence="15">
    <location>
        <begin position="334"/>
        <end position="382"/>
    </location>
</feature>
<dbReference type="PANTHER" id="PTHR45874">
    <property type="entry name" value="HOMEOBOX PROTEIN ABDOMINAL-B"/>
    <property type="match status" value="1"/>
</dbReference>
<evidence type="ECO:0000256" key="1">
    <source>
        <dbReference type="ARBA" id="ARBA00003263"/>
    </source>
</evidence>
<keyword evidence="9" id="KW-0804">Transcription</keyword>
<feature type="region of interest" description="Disordered" evidence="14">
    <location>
        <begin position="705"/>
        <end position="788"/>
    </location>
</feature>
<feature type="compositionally biased region" description="Polar residues" evidence="14">
    <location>
        <begin position="273"/>
        <end position="287"/>
    </location>
</feature>
<evidence type="ECO:0000313" key="17">
    <source>
        <dbReference type="Proteomes" id="UP000551758"/>
    </source>
</evidence>
<evidence type="ECO:0000256" key="9">
    <source>
        <dbReference type="ARBA" id="ARBA00023163"/>
    </source>
</evidence>
<feature type="compositionally biased region" description="Gly residues" evidence="14">
    <location>
        <begin position="494"/>
        <end position="509"/>
    </location>
</feature>
<feature type="region of interest" description="Disordered" evidence="14">
    <location>
        <begin position="494"/>
        <end position="575"/>
    </location>
</feature>
<evidence type="ECO:0000256" key="8">
    <source>
        <dbReference type="ARBA" id="ARBA00023155"/>
    </source>
</evidence>
<comment type="subcellular location">
    <subcellularLocation>
        <location evidence="2 12 13">Nucleus</location>
    </subcellularLocation>
</comment>
<feature type="region of interest" description="Disordered" evidence="14">
    <location>
        <begin position="588"/>
        <end position="643"/>
    </location>
</feature>
<comment type="caution">
    <text evidence="16">The sequence shown here is derived from an EMBL/GenBank/DDBJ whole genome shotgun (WGS) entry which is preliminary data.</text>
</comment>
<dbReference type="GO" id="GO:0006351">
    <property type="term" value="P:DNA-templated transcription"/>
    <property type="evidence" value="ECO:0007669"/>
    <property type="project" value="InterPro"/>
</dbReference>
<evidence type="ECO:0000256" key="6">
    <source>
        <dbReference type="ARBA" id="ARBA00023015"/>
    </source>
</evidence>
<evidence type="ECO:0000256" key="11">
    <source>
        <dbReference type="ARBA" id="ARBA00041101"/>
    </source>
</evidence>
<comment type="similarity">
    <text evidence="4">Belongs to the Antp homeobox family.</text>
</comment>
<dbReference type="CDD" id="cd00086">
    <property type="entry name" value="homeodomain"/>
    <property type="match status" value="3"/>
</dbReference>
<feature type="domain" description="Homeobox" evidence="15">
    <location>
        <begin position="650"/>
        <end position="710"/>
    </location>
</feature>
<keyword evidence="8 12" id="KW-0371">Homeobox</keyword>
<dbReference type="InterPro" id="IPR009057">
    <property type="entry name" value="Homeodomain-like_sf"/>
</dbReference>
<dbReference type="PROSITE" id="PS00032">
    <property type="entry name" value="ANTENNAPEDIA"/>
    <property type="match status" value="1"/>
</dbReference>
<evidence type="ECO:0000256" key="2">
    <source>
        <dbReference type="ARBA" id="ARBA00004123"/>
    </source>
</evidence>
<feature type="DNA-binding region" description="Homeobox" evidence="12">
    <location>
        <begin position="336"/>
        <end position="383"/>
    </location>
</feature>
<evidence type="ECO:0000256" key="3">
    <source>
        <dbReference type="ARBA" id="ARBA00006317"/>
    </source>
</evidence>